<accession>A0A5C3LM41</accession>
<feature type="compositionally biased region" description="Low complexity" evidence="1">
    <location>
        <begin position="55"/>
        <end position="66"/>
    </location>
</feature>
<dbReference type="EMBL" id="ML210147">
    <property type="protein sequence ID" value="TFK29771.1"/>
    <property type="molecule type" value="Genomic_DNA"/>
</dbReference>
<keyword evidence="2" id="KW-0472">Membrane</keyword>
<organism evidence="3 4">
    <name type="scientific">Coprinopsis marcescibilis</name>
    <name type="common">Agaric fungus</name>
    <name type="synonym">Psathyrella marcescibilis</name>
    <dbReference type="NCBI Taxonomy" id="230819"/>
    <lineage>
        <taxon>Eukaryota</taxon>
        <taxon>Fungi</taxon>
        <taxon>Dikarya</taxon>
        <taxon>Basidiomycota</taxon>
        <taxon>Agaricomycotina</taxon>
        <taxon>Agaricomycetes</taxon>
        <taxon>Agaricomycetidae</taxon>
        <taxon>Agaricales</taxon>
        <taxon>Agaricineae</taxon>
        <taxon>Psathyrellaceae</taxon>
        <taxon>Coprinopsis</taxon>
    </lineage>
</organism>
<name>A0A5C3LM41_COPMA</name>
<feature type="region of interest" description="Disordered" evidence="1">
    <location>
        <begin position="202"/>
        <end position="232"/>
    </location>
</feature>
<feature type="compositionally biased region" description="Polar residues" evidence="1">
    <location>
        <begin position="9"/>
        <end position="18"/>
    </location>
</feature>
<sequence>PTPQPPPTSANSTPDTRPSTQQSQANTATATSDGPATNSGGPLPPSGTDEHQATNPSNPSESGSSPEDTRDGAPRGPNATNTDGDRPGGTRTLGQLSPSDTIVTLVVPNPNSGGPSITVVRALTDDPLATLAFTDGAGHGPTNTDVAGVGASANNPNNTGAIVGAIFGALIFLVALIVALLFVRRRRRSRIAPSAAFMERYGSGFQSPTNQDTLPPYSGNQEHPSYPFREKS</sequence>
<evidence type="ECO:0000256" key="1">
    <source>
        <dbReference type="SAM" id="MobiDB-lite"/>
    </source>
</evidence>
<dbReference type="AlphaFoldDB" id="A0A5C3LM41"/>
<dbReference type="Proteomes" id="UP000307440">
    <property type="component" value="Unassembled WGS sequence"/>
</dbReference>
<feature type="region of interest" description="Disordered" evidence="1">
    <location>
        <begin position="1"/>
        <end position="99"/>
    </location>
</feature>
<evidence type="ECO:0000313" key="4">
    <source>
        <dbReference type="Proteomes" id="UP000307440"/>
    </source>
</evidence>
<evidence type="ECO:0000313" key="3">
    <source>
        <dbReference type="EMBL" id="TFK29771.1"/>
    </source>
</evidence>
<keyword evidence="4" id="KW-1185">Reference proteome</keyword>
<reference evidence="3 4" key="1">
    <citation type="journal article" date="2019" name="Nat. Ecol. Evol.">
        <title>Megaphylogeny resolves global patterns of mushroom evolution.</title>
        <authorList>
            <person name="Varga T."/>
            <person name="Krizsan K."/>
            <person name="Foldi C."/>
            <person name="Dima B."/>
            <person name="Sanchez-Garcia M."/>
            <person name="Sanchez-Ramirez S."/>
            <person name="Szollosi G.J."/>
            <person name="Szarkandi J.G."/>
            <person name="Papp V."/>
            <person name="Albert L."/>
            <person name="Andreopoulos W."/>
            <person name="Angelini C."/>
            <person name="Antonin V."/>
            <person name="Barry K.W."/>
            <person name="Bougher N.L."/>
            <person name="Buchanan P."/>
            <person name="Buyck B."/>
            <person name="Bense V."/>
            <person name="Catcheside P."/>
            <person name="Chovatia M."/>
            <person name="Cooper J."/>
            <person name="Damon W."/>
            <person name="Desjardin D."/>
            <person name="Finy P."/>
            <person name="Geml J."/>
            <person name="Haridas S."/>
            <person name="Hughes K."/>
            <person name="Justo A."/>
            <person name="Karasinski D."/>
            <person name="Kautmanova I."/>
            <person name="Kiss B."/>
            <person name="Kocsube S."/>
            <person name="Kotiranta H."/>
            <person name="LaButti K.M."/>
            <person name="Lechner B.E."/>
            <person name="Liimatainen K."/>
            <person name="Lipzen A."/>
            <person name="Lukacs Z."/>
            <person name="Mihaltcheva S."/>
            <person name="Morgado L.N."/>
            <person name="Niskanen T."/>
            <person name="Noordeloos M.E."/>
            <person name="Ohm R.A."/>
            <person name="Ortiz-Santana B."/>
            <person name="Ovrebo C."/>
            <person name="Racz N."/>
            <person name="Riley R."/>
            <person name="Savchenko A."/>
            <person name="Shiryaev A."/>
            <person name="Soop K."/>
            <person name="Spirin V."/>
            <person name="Szebenyi C."/>
            <person name="Tomsovsky M."/>
            <person name="Tulloss R.E."/>
            <person name="Uehling J."/>
            <person name="Grigoriev I.V."/>
            <person name="Vagvolgyi C."/>
            <person name="Papp T."/>
            <person name="Martin F.M."/>
            <person name="Miettinen O."/>
            <person name="Hibbett D.S."/>
            <person name="Nagy L.G."/>
        </authorList>
    </citation>
    <scope>NUCLEOTIDE SEQUENCE [LARGE SCALE GENOMIC DNA]</scope>
    <source>
        <strain evidence="3 4">CBS 121175</strain>
    </source>
</reference>
<evidence type="ECO:0000256" key="2">
    <source>
        <dbReference type="SAM" id="Phobius"/>
    </source>
</evidence>
<feature type="non-terminal residue" evidence="3">
    <location>
        <position position="1"/>
    </location>
</feature>
<feature type="transmembrane region" description="Helical" evidence="2">
    <location>
        <begin position="161"/>
        <end position="183"/>
    </location>
</feature>
<feature type="compositionally biased region" description="Low complexity" evidence="1">
    <location>
        <begin position="19"/>
        <end position="32"/>
    </location>
</feature>
<proteinExistence type="predicted"/>
<keyword evidence="2" id="KW-0812">Transmembrane</keyword>
<protein>
    <submittedName>
        <fullName evidence="3">Uncharacterized protein</fullName>
    </submittedName>
</protein>
<dbReference type="STRING" id="230819.A0A5C3LM41"/>
<gene>
    <name evidence="3" type="ORF">FA15DRAFT_699365</name>
</gene>
<keyword evidence="2" id="KW-1133">Transmembrane helix</keyword>
<feature type="compositionally biased region" description="Polar residues" evidence="1">
    <location>
        <begin position="204"/>
        <end position="223"/>
    </location>
</feature>